<evidence type="ECO:0000256" key="8">
    <source>
        <dbReference type="ARBA" id="ARBA00023306"/>
    </source>
</evidence>
<dbReference type="InterPro" id="IPR010998">
    <property type="entry name" value="Integrase_recombinase_N"/>
</dbReference>
<evidence type="ECO:0000313" key="13">
    <source>
        <dbReference type="Proteomes" id="UP001210120"/>
    </source>
</evidence>
<dbReference type="InterPro" id="IPR011010">
    <property type="entry name" value="DNA_brk_join_enz"/>
</dbReference>
<evidence type="ECO:0000259" key="10">
    <source>
        <dbReference type="PROSITE" id="PS51898"/>
    </source>
</evidence>
<evidence type="ECO:0000259" key="11">
    <source>
        <dbReference type="PROSITE" id="PS51900"/>
    </source>
</evidence>
<dbReference type="InterPro" id="IPR044068">
    <property type="entry name" value="CB"/>
</dbReference>
<evidence type="ECO:0000313" key="12">
    <source>
        <dbReference type="EMBL" id="WBL31466.1"/>
    </source>
</evidence>
<accession>A0ABY7M180</accession>
<keyword evidence="13" id="KW-1185">Reference proteome</keyword>
<dbReference type="InterPro" id="IPR013762">
    <property type="entry name" value="Integrase-like_cat_sf"/>
</dbReference>
<protein>
    <submittedName>
        <fullName evidence="12">Tyrosine-type recombinase/integrase</fullName>
    </submittedName>
</protein>
<organism evidence="12 13">
    <name type="scientific">Candidatus Phytoplasma sacchari</name>
    <dbReference type="NCBI Taxonomy" id="2609813"/>
    <lineage>
        <taxon>Bacteria</taxon>
        <taxon>Bacillati</taxon>
        <taxon>Mycoplasmatota</taxon>
        <taxon>Mollicutes</taxon>
        <taxon>Acholeplasmatales</taxon>
        <taxon>Acholeplasmataceae</taxon>
        <taxon>Candidatus Phytoplasma</taxon>
        <taxon>16SrXI (Rice yellow dwarf group)</taxon>
    </lineage>
</organism>
<dbReference type="Pfam" id="PF02899">
    <property type="entry name" value="Phage_int_SAM_1"/>
    <property type="match status" value="1"/>
</dbReference>
<comment type="subcellular location">
    <subcellularLocation>
        <location evidence="1">Cytoplasm</location>
    </subcellularLocation>
</comment>
<dbReference type="Proteomes" id="UP001210120">
    <property type="component" value="Chromosome"/>
</dbReference>
<dbReference type="Pfam" id="PF00589">
    <property type="entry name" value="Phage_integrase"/>
    <property type="match status" value="1"/>
</dbReference>
<keyword evidence="6 9" id="KW-0238">DNA-binding</keyword>
<keyword evidence="7" id="KW-0233">DNA recombination</keyword>
<evidence type="ECO:0000256" key="2">
    <source>
        <dbReference type="ARBA" id="ARBA00022490"/>
    </source>
</evidence>
<dbReference type="Gene3D" id="1.10.150.130">
    <property type="match status" value="1"/>
</dbReference>
<evidence type="ECO:0000256" key="4">
    <source>
        <dbReference type="ARBA" id="ARBA00022829"/>
    </source>
</evidence>
<keyword evidence="2" id="KW-0963">Cytoplasm</keyword>
<dbReference type="InterPro" id="IPR002104">
    <property type="entry name" value="Integrase_catalytic"/>
</dbReference>
<evidence type="ECO:0000256" key="1">
    <source>
        <dbReference type="ARBA" id="ARBA00004496"/>
    </source>
</evidence>
<feature type="domain" description="Core-binding (CB)" evidence="11">
    <location>
        <begin position="1"/>
        <end position="86"/>
    </location>
</feature>
<keyword evidence="4" id="KW-0159">Chromosome partition</keyword>
<name>A0ABY7M180_9MOLU</name>
<evidence type="ECO:0000256" key="3">
    <source>
        <dbReference type="ARBA" id="ARBA00022618"/>
    </source>
</evidence>
<dbReference type="Gene3D" id="1.10.443.10">
    <property type="entry name" value="Intergrase catalytic core"/>
    <property type="match status" value="1"/>
</dbReference>
<gene>
    <name evidence="12" type="ORF">O7R10_00135</name>
</gene>
<evidence type="ECO:0000256" key="7">
    <source>
        <dbReference type="ARBA" id="ARBA00023172"/>
    </source>
</evidence>
<keyword evidence="5" id="KW-0229">DNA integration</keyword>
<feature type="domain" description="Tyr recombinase" evidence="10">
    <location>
        <begin position="107"/>
        <end position="295"/>
    </location>
</feature>
<keyword evidence="3" id="KW-0132">Cell division</keyword>
<evidence type="ECO:0000256" key="5">
    <source>
        <dbReference type="ARBA" id="ARBA00022908"/>
    </source>
</evidence>
<dbReference type="InterPro" id="IPR050090">
    <property type="entry name" value="Tyrosine_recombinase_XerCD"/>
</dbReference>
<dbReference type="InterPro" id="IPR004107">
    <property type="entry name" value="Integrase_SAM-like_N"/>
</dbReference>
<evidence type="ECO:0000256" key="6">
    <source>
        <dbReference type="ARBA" id="ARBA00023125"/>
    </source>
</evidence>
<dbReference type="SUPFAM" id="SSF56349">
    <property type="entry name" value="DNA breaking-rejoining enzymes"/>
    <property type="match status" value="1"/>
</dbReference>
<keyword evidence="8" id="KW-0131">Cell cycle</keyword>
<proteinExistence type="predicted"/>
<dbReference type="PROSITE" id="PS51900">
    <property type="entry name" value="CB"/>
    <property type="match status" value="1"/>
</dbReference>
<dbReference type="EMBL" id="CP115156">
    <property type="protein sequence ID" value="WBL31466.1"/>
    <property type="molecule type" value="Genomic_DNA"/>
</dbReference>
<sequence length="301" mass="36031">MNLINEFEIFLRIERNYSPFTIKSYVSDVKEFRYFLLEQNIFFNFINLNKYDLARTFISNLKIKKIQNVSILRKISSLRTFYNFLSERYQVKNNIFKIIKIKKIHNKLPKIITEEEIQLLFNSIDLKNDLDYRNYLILEILYSCGLRVSELTKLKISDIYFNNSQILIYGKGRKNRYLPLHKNLLKMLKYYINNIRNSILKNNFVNIKENFFLFLNCRGNSLTERGIRFILKQISNKTENKIKISPHVLRHAFATVLLNNGADLRVVQELLGHSSLKTTQIYTYVSDNILKYNFLKKHPRK</sequence>
<evidence type="ECO:0000256" key="9">
    <source>
        <dbReference type="PROSITE-ProRule" id="PRU01248"/>
    </source>
</evidence>
<dbReference type="PANTHER" id="PTHR30349">
    <property type="entry name" value="PHAGE INTEGRASE-RELATED"/>
    <property type="match status" value="1"/>
</dbReference>
<dbReference type="PROSITE" id="PS51898">
    <property type="entry name" value="TYR_RECOMBINASE"/>
    <property type="match status" value="1"/>
</dbReference>
<reference evidence="12" key="1">
    <citation type="submission" date="2022-12" db="EMBL/GenBank/DDBJ databases">
        <title>Genomic Characterization of Candidatus Phytoplasma sacchari in China.</title>
        <authorList>
            <person name="Zhang R.-Y."/>
        </authorList>
    </citation>
    <scope>NUCLEOTIDE SEQUENCE [LARGE SCALE GENOMIC DNA]</scope>
    <source>
        <strain evidence="12">SCWL1</strain>
    </source>
</reference>
<dbReference type="PANTHER" id="PTHR30349:SF77">
    <property type="entry name" value="TYROSINE RECOMBINASE XERC"/>
    <property type="match status" value="1"/>
</dbReference>